<dbReference type="PROSITE" id="PS51471">
    <property type="entry name" value="FE2OG_OXY"/>
    <property type="match status" value="1"/>
</dbReference>
<evidence type="ECO:0000313" key="3">
    <source>
        <dbReference type="Proteomes" id="UP000694844"/>
    </source>
</evidence>
<accession>A0A8B8E6K4</accession>
<dbReference type="GO" id="GO:0016491">
    <property type="term" value="F:oxidoreductase activity"/>
    <property type="evidence" value="ECO:0007669"/>
    <property type="project" value="UniProtKB-KW"/>
</dbReference>
<dbReference type="AlphaFoldDB" id="A0A8B8E6K4"/>
<dbReference type="GeneID" id="111132269"/>
<dbReference type="InterPro" id="IPR026992">
    <property type="entry name" value="DIOX_N"/>
</dbReference>
<comment type="similarity">
    <text evidence="1">Belongs to the iron/ascorbate-dependent oxidoreductase family.</text>
</comment>
<organism evidence="3 6">
    <name type="scientific">Crassostrea virginica</name>
    <name type="common">Eastern oyster</name>
    <dbReference type="NCBI Taxonomy" id="6565"/>
    <lineage>
        <taxon>Eukaryota</taxon>
        <taxon>Metazoa</taxon>
        <taxon>Spiralia</taxon>
        <taxon>Lophotrochozoa</taxon>
        <taxon>Mollusca</taxon>
        <taxon>Bivalvia</taxon>
        <taxon>Autobranchia</taxon>
        <taxon>Pteriomorphia</taxon>
        <taxon>Ostreida</taxon>
        <taxon>Ostreoidea</taxon>
        <taxon>Ostreidae</taxon>
        <taxon>Crassostrea</taxon>
    </lineage>
</organism>
<dbReference type="Gene3D" id="2.60.120.330">
    <property type="entry name" value="B-lactam Antibiotic, Isopenicillin N Synthase, Chain"/>
    <property type="match status" value="1"/>
</dbReference>
<dbReference type="GO" id="GO:0046872">
    <property type="term" value="F:metal ion binding"/>
    <property type="evidence" value="ECO:0007669"/>
    <property type="project" value="UniProtKB-KW"/>
</dbReference>
<evidence type="ECO:0000313" key="4">
    <source>
        <dbReference type="RefSeq" id="XP_022335771.1"/>
    </source>
</evidence>
<dbReference type="FunFam" id="2.60.120.330:FF:000038">
    <property type="entry name" value="Si:dkey-10o6.2"/>
    <property type="match status" value="1"/>
</dbReference>
<dbReference type="KEGG" id="cvn:111132269"/>
<dbReference type="InterPro" id="IPR005123">
    <property type="entry name" value="Oxoglu/Fe-dep_dioxygenase_dom"/>
</dbReference>
<evidence type="ECO:0000313" key="5">
    <source>
        <dbReference type="RefSeq" id="XP_022335778.1"/>
    </source>
</evidence>
<keyword evidence="3" id="KW-1185">Reference proteome</keyword>
<keyword evidence="1" id="KW-0408">Iron</keyword>
<dbReference type="InterPro" id="IPR027443">
    <property type="entry name" value="IPNS-like_sf"/>
</dbReference>
<dbReference type="RefSeq" id="XP_022335785.1">
    <property type="nucleotide sequence ID" value="XM_022480077.1"/>
</dbReference>
<evidence type="ECO:0000259" key="2">
    <source>
        <dbReference type="PROSITE" id="PS51471"/>
    </source>
</evidence>
<dbReference type="Pfam" id="PF14226">
    <property type="entry name" value="DIOX_N"/>
    <property type="match status" value="1"/>
</dbReference>
<sequence length="310" mass="35186">MIPVVDLAEYNLSVEEKTTDTATLKDLAGQICQAFQTVGFVYLKNHGIPQELVLRAFSTSKAFFDQPVEKKKKYSIKQGEYSGWIGYEEEKVNHDRPVCDAREGFALSIWNDMSFPENVPQEIELASKEMFQSCSQLALRILELLSIGLNKDPDYLRQYHKKMGHKGNVTMYRSNYYPPLKELKPDQARCGEHSDYGTVTFLFQDNASGLEAKGPDGEYVPVPPMEGTIVMNLGDMMQRWSADKLKATKHRVMASPDSVSRLRQSISFFVVPDDDALISCLDGSNRYPDITCVDYIKKNFNANLKDFSEK</sequence>
<keyword evidence="1" id="KW-0479">Metal-binding</keyword>
<name>A0A8B8E6K4_CRAVI</name>
<reference evidence="4 6" key="2">
    <citation type="submission" date="2025-04" db="UniProtKB">
        <authorList>
            <consortium name="RefSeq"/>
        </authorList>
    </citation>
    <scope>IDENTIFICATION</scope>
    <source>
        <tissue evidence="4 6">Whole sample</tissue>
    </source>
</reference>
<reference evidence="3" key="1">
    <citation type="submission" date="2024-06" db="UniProtKB">
        <authorList>
            <consortium name="RefSeq"/>
        </authorList>
    </citation>
    <scope>NUCLEOTIDE SEQUENCE [LARGE SCALE GENOMIC DNA]</scope>
    <source>
        <tissue evidence="5">Whole sample</tissue>
    </source>
</reference>
<dbReference type="InterPro" id="IPR050231">
    <property type="entry name" value="Iron_ascorbate_oxido_reductase"/>
</dbReference>
<dbReference type="PANTHER" id="PTHR47990">
    <property type="entry name" value="2-OXOGLUTARATE (2OG) AND FE(II)-DEPENDENT OXYGENASE SUPERFAMILY PROTEIN-RELATED"/>
    <property type="match status" value="1"/>
</dbReference>
<proteinExistence type="inferred from homology"/>
<evidence type="ECO:0000313" key="6">
    <source>
        <dbReference type="RefSeq" id="XP_022335785.1"/>
    </source>
</evidence>
<evidence type="ECO:0000256" key="1">
    <source>
        <dbReference type="RuleBase" id="RU003682"/>
    </source>
</evidence>
<dbReference type="OrthoDB" id="288590at2759"/>
<gene>
    <name evidence="4 5 6" type="primary">LOC111132269</name>
</gene>
<dbReference type="Pfam" id="PF03171">
    <property type="entry name" value="2OG-FeII_Oxy"/>
    <property type="match status" value="1"/>
</dbReference>
<dbReference type="RefSeq" id="XP_022335771.1">
    <property type="nucleotide sequence ID" value="XM_022480063.1"/>
</dbReference>
<keyword evidence="1" id="KW-0560">Oxidoreductase</keyword>
<feature type="domain" description="Fe2OG dioxygenase" evidence="2">
    <location>
        <begin position="168"/>
        <end position="272"/>
    </location>
</feature>
<dbReference type="SUPFAM" id="SSF51197">
    <property type="entry name" value="Clavaminate synthase-like"/>
    <property type="match status" value="1"/>
</dbReference>
<dbReference type="RefSeq" id="XP_022335778.1">
    <property type="nucleotide sequence ID" value="XM_022480070.1"/>
</dbReference>
<dbReference type="Proteomes" id="UP000694844">
    <property type="component" value="Chromosome 1"/>
</dbReference>
<dbReference type="InterPro" id="IPR044861">
    <property type="entry name" value="IPNS-like_FE2OG_OXY"/>
</dbReference>
<protein>
    <submittedName>
        <fullName evidence="4 5">UPF0676 protein C1494.01-like</fullName>
    </submittedName>
</protein>